<feature type="domain" description="Ig-like" evidence="4">
    <location>
        <begin position="733"/>
        <end position="820"/>
    </location>
</feature>
<dbReference type="Pfam" id="PF07679">
    <property type="entry name" value="I-set"/>
    <property type="match status" value="7"/>
</dbReference>
<dbReference type="PROSITE" id="PS50853">
    <property type="entry name" value="FN3"/>
    <property type="match status" value="14"/>
</dbReference>
<dbReference type="FunFam" id="2.60.40.10:FF:000056">
    <property type="entry name" value="twitchin isoform X4"/>
    <property type="match status" value="8"/>
</dbReference>
<feature type="domain" description="Fibronectin type-III" evidence="5">
    <location>
        <begin position="929"/>
        <end position="1023"/>
    </location>
</feature>
<feature type="domain" description="Fibronectin type-III" evidence="5">
    <location>
        <begin position="44"/>
        <end position="139"/>
    </location>
</feature>
<dbReference type="SMART" id="SM00408">
    <property type="entry name" value="IGc2"/>
    <property type="match status" value="5"/>
</dbReference>
<reference evidence="6 7" key="1">
    <citation type="submission" date="2017-12" db="EMBL/GenBank/DDBJ databases">
        <title>Hemimetabolous genomes reveal molecular basis of termite eusociality.</title>
        <authorList>
            <person name="Harrison M.C."/>
            <person name="Jongepier E."/>
            <person name="Robertson H.M."/>
            <person name="Arning N."/>
            <person name="Bitard-Feildel T."/>
            <person name="Chao H."/>
            <person name="Childers C.P."/>
            <person name="Dinh H."/>
            <person name="Doddapaneni H."/>
            <person name="Dugan S."/>
            <person name="Gowin J."/>
            <person name="Greiner C."/>
            <person name="Han Y."/>
            <person name="Hu H."/>
            <person name="Hughes D.S.T."/>
            <person name="Huylmans A.-K."/>
            <person name="Kemena C."/>
            <person name="Kremer L.P.M."/>
            <person name="Lee S.L."/>
            <person name="Lopez-Ezquerra A."/>
            <person name="Mallet L."/>
            <person name="Monroy-Kuhn J.M."/>
            <person name="Moser A."/>
            <person name="Murali S.C."/>
            <person name="Muzny D.M."/>
            <person name="Otani S."/>
            <person name="Piulachs M.-D."/>
            <person name="Poelchau M."/>
            <person name="Qu J."/>
            <person name="Schaub F."/>
            <person name="Wada-Katsumata A."/>
            <person name="Worley K.C."/>
            <person name="Xie Q."/>
            <person name="Ylla G."/>
            <person name="Poulsen M."/>
            <person name="Gibbs R.A."/>
            <person name="Schal C."/>
            <person name="Richards S."/>
            <person name="Belles X."/>
            <person name="Korb J."/>
            <person name="Bornberg-Bauer E."/>
        </authorList>
    </citation>
    <scope>NUCLEOTIDE SEQUENCE [LARGE SCALE GENOMIC DNA]</scope>
    <source>
        <tissue evidence="6">Whole body</tissue>
    </source>
</reference>
<feature type="domain" description="Ig-like" evidence="4">
    <location>
        <begin position="143"/>
        <end position="232"/>
    </location>
</feature>
<keyword evidence="1" id="KW-0677">Repeat</keyword>
<dbReference type="InterPro" id="IPR003598">
    <property type="entry name" value="Ig_sub2"/>
</dbReference>
<feature type="domain" description="Ig-like" evidence="4">
    <location>
        <begin position="1324"/>
        <end position="1413"/>
    </location>
</feature>
<evidence type="ECO:0000259" key="4">
    <source>
        <dbReference type="PROSITE" id="PS50835"/>
    </source>
</evidence>
<gene>
    <name evidence="6" type="ORF">B7P43_G15460</name>
</gene>
<dbReference type="STRING" id="105785.A0A2J7RS67"/>
<evidence type="ECO:0000256" key="1">
    <source>
        <dbReference type="ARBA" id="ARBA00022737"/>
    </source>
</evidence>
<dbReference type="SUPFAM" id="SSF49265">
    <property type="entry name" value="Fibronectin type III"/>
    <property type="match status" value="7"/>
</dbReference>
<feature type="domain" description="Fibronectin type-III" evidence="5">
    <location>
        <begin position="339"/>
        <end position="434"/>
    </location>
</feature>
<dbReference type="EMBL" id="NEVH01000285">
    <property type="protein sequence ID" value="PNF43665.1"/>
    <property type="molecule type" value="Genomic_DNA"/>
</dbReference>
<dbReference type="Pfam" id="PF00041">
    <property type="entry name" value="fn3"/>
    <property type="match status" value="13"/>
</dbReference>
<protein>
    <recommendedName>
        <fullName evidence="8">Twitchin</fullName>
    </recommendedName>
</protein>
<feature type="domain" description="Fibronectin type-III" evidence="5">
    <location>
        <begin position="1714"/>
        <end position="1808"/>
    </location>
</feature>
<dbReference type="FunFam" id="2.60.40.10:FF:002083">
    <property type="entry name" value="Protein CBR-UNC-22"/>
    <property type="match status" value="4"/>
</dbReference>
<organism evidence="6 7">
    <name type="scientific">Cryptotermes secundus</name>
    <dbReference type="NCBI Taxonomy" id="105785"/>
    <lineage>
        <taxon>Eukaryota</taxon>
        <taxon>Metazoa</taxon>
        <taxon>Ecdysozoa</taxon>
        <taxon>Arthropoda</taxon>
        <taxon>Hexapoda</taxon>
        <taxon>Insecta</taxon>
        <taxon>Pterygota</taxon>
        <taxon>Neoptera</taxon>
        <taxon>Polyneoptera</taxon>
        <taxon>Dictyoptera</taxon>
        <taxon>Blattodea</taxon>
        <taxon>Blattoidea</taxon>
        <taxon>Termitoidae</taxon>
        <taxon>Kalotermitidae</taxon>
        <taxon>Cryptotermitinae</taxon>
        <taxon>Cryptotermes</taxon>
    </lineage>
</organism>
<evidence type="ECO:0000256" key="3">
    <source>
        <dbReference type="SAM" id="MobiDB-lite"/>
    </source>
</evidence>
<dbReference type="InParanoid" id="A0A2J7RS67"/>
<feature type="domain" description="Fibronectin type-III" evidence="5">
    <location>
        <begin position="535"/>
        <end position="628"/>
    </location>
</feature>
<feature type="domain" description="Fibronectin type-III" evidence="5">
    <location>
        <begin position="634"/>
        <end position="729"/>
    </location>
</feature>
<feature type="domain" description="Ig-like" evidence="4">
    <location>
        <begin position="1027"/>
        <end position="1111"/>
    </location>
</feature>
<dbReference type="GO" id="GO:0009653">
    <property type="term" value="P:anatomical structure morphogenesis"/>
    <property type="evidence" value="ECO:0007669"/>
    <property type="project" value="UniProtKB-ARBA"/>
</dbReference>
<comment type="caution">
    <text evidence="6">The sequence shown here is derived from an EMBL/GenBank/DDBJ whole genome shotgun (WGS) entry which is preliminary data.</text>
</comment>
<sequence>QVSGLNEGKEYQFRVKAVNAEGESEPLETDIPTLAKNPYCEPDKPGKPDVKDWNRHQADLKWAPPKSDGGAQITSYIIEKKDQYSSKWQKAVEVIGNKCEAKVPDLVEGMKYQFRVRAVNKAGQSKPSDPSDTITAKDRFAPPRIDRSTLKDMTIKAGQNIRFDVKISGEPPPSKSWFLNKARLDSKDDISIDNEDYKTKLVIMPASRKHSGTYVIKAENSSGKDEVAVEVTVLDKPGKPEGPLKISDIHKEGCNLKWNAPEDDGGSPIEHYVVEKMDTESGRWVPVGRSKEPKMEVDNLEPGQEYKFRVMAVNAEGESEPLEADKSIIAKNPFDEPDAPGTPEATDWDKDHVDLRWTPPAKDGGSPITGYVIEKREKGSPRWTKAGETKGPDCKGRADNLEEGVAYEFRVRAVNAAGPGQPSEASKPITAKPRKLAPKIDRRNLRSITVREGEPIFFDVKIIGEPPPDVTWNLNNKSIQETSYRRIENIPYNSKFFNDNPERKDSGTYKIHAVNKYGSDTAEVEVTVVSKPGKPEGPLEVSDVHKDGCKLKWKKPKDDGGEPIDAYVVEKYDPDTGIWLPVGRTKDPELEVQGLIPGHEYQFRVKAVNKEGESEPLETLSSIIAKDPFTVPTAPGAPEPVDWSQNHVDLVWKEPVSDGGSPITGYIIEKKDKYSVMWEKALETDVATPQAVVHGLIEGNEYQFRVIAVNKAGQSEPGEASKNFVAKPRFLAPRIDRRNLRDVTLSAGSTLKFDANIIGEPPPTVEWRYGALPLRSSKTVQVDNVDYNTKLVIRPVQRGDSGEYTVTASNSSGKDTVTVNVVVTDKPTSPEGPLQVTDVHKEGCKLKWKRPKDDGGTPIEYYQVEKMDPESGCWVPCGRATEPNMEVTGLTPGKEYKFRVAAVNSEGESEPLEADQTIIAKNPFDEPGKPGNLKATDWDKDHVDLKWTPPKEDGGSPITGYIVEKKDKYGQWEKALEVPANQTTATVPDLIEGQPYEFRVRAVNAAGPGEPSDATPTIIAKPRNLAPKIDRTNLIEVRIKAGQNFGFDVKVSGEPPPETKWLIRGKEVKSTERIKVHHSEYNTKLNVRSATRAESGRYTITAENINGKDIAEVDVIILDKPSPPGGPLKVSNVHAEGCKLNWNPPADDGGQPVEKYVVEKMDEASGRWVPAGETDGPVTSLEVDGLQPGHKYKFRVRAVNKQGKSEPLTTSQAIEAKNPFDQPSKPGTPEIKNYDKDFVELEWARPSEDGGSPITGYVIEKKDKFSPNWEKCAEVKGDVTTGKVPDLIEGNQYEFRVRAVNKAGPGEPSDATKPHIARPKNLAPRIDRNALIDVKIRAGQNFDFDVPVIGEPPPSKEWTLKGNFVLNTDRIKVVNENYSTKLRVIDAKRSDSGTYTLTAKNINGVDSATVNVTVLDVPQPPEGPLKPENVTKSSCTLHWRPPKDDGGSEITHYSVEKLDTENMRWVPVGDATNTSIRVDHLIEGHDYNFRVRAVNKQGESLPLTSQSTVTAKDPFNKPDKPGTPELEDWDKDHVDLKWTPPKKDGGSPITGYIIEKRTRFGPWEKAAEVPGNQTKGTVPNLVEGEEYEFRVIAVNKGGPGEPSEPSKSVVAKPRFQAPWFDKTLLQDMVVKAGQKINYTIPIEASPRPKAKWSVNGKPVEPGVRADIQTFANQTVFEILFSVRNDTGRYTLTLENELGQCSASANVTVLDRPSPPEGPLLVSNITKEGARLTWKVPLDDGGSPILHYIVEKMDVSRGTWSDAGMSSGLSHDVVRLVHRKEYLFRVRAVNSIGESDPLETERSIIAKNEFDEPDPPGKPLIMDWDKDHVDLEWPAPKSDGGSPITGYIIQKKEKGSPYWANAVHVPSKQTSATVPDLTEGQEYEFRVIATNSAGQSEPSEPSDTVTAKARYLPPKIKTPLNDIRIKAGQIFHVDIDFIGEPPPEVIWSVATKPLKTDERTTVTSIGYHTIVHTVNAKRSDSGLYHLMLRNSSGLDEGSFQVIVLG</sequence>
<proteinExistence type="predicted"/>
<dbReference type="PANTHER" id="PTHR14340:SF9">
    <property type="entry name" value="FIBRONECTIN TYPE-III DOMAIN-CONTAINING PROTEIN"/>
    <property type="match status" value="1"/>
</dbReference>
<evidence type="ECO:0000313" key="7">
    <source>
        <dbReference type="Proteomes" id="UP000235965"/>
    </source>
</evidence>
<dbReference type="PANTHER" id="PTHR14340">
    <property type="entry name" value="MICROFIBRIL-ASSOCIATED GLYCOPROTEIN 3"/>
    <property type="match status" value="1"/>
</dbReference>
<feature type="domain" description="Fibronectin type-III" evidence="5">
    <location>
        <begin position="240"/>
        <end position="333"/>
    </location>
</feature>
<dbReference type="GO" id="GO:0030017">
    <property type="term" value="C:sarcomere"/>
    <property type="evidence" value="ECO:0007669"/>
    <property type="project" value="UniProtKB-ARBA"/>
</dbReference>
<dbReference type="FunFam" id="2.60.40.10:FF:000567">
    <property type="entry name" value="Uncharacterized protein, isoform G"/>
    <property type="match status" value="3"/>
</dbReference>
<feature type="domain" description="Fibronectin type-III" evidence="5">
    <location>
        <begin position="1520"/>
        <end position="1614"/>
    </location>
</feature>
<dbReference type="InterPro" id="IPR013783">
    <property type="entry name" value="Ig-like_fold"/>
</dbReference>
<feature type="region of interest" description="Disordered" evidence="3">
    <location>
        <begin position="21"/>
        <end position="52"/>
    </location>
</feature>
<feature type="domain" description="Fibronectin type-III" evidence="5">
    <location>
        <begin position="1814"/>
        <end position="1909"/>
    </location>
</feature>
<evidence type="ECO:0000259" key="5">
    <source>
        <dbReference type="PROSITE" id="PS50853"/>
    </source>
</evidence>
<dbReference type="SMART" id="SM00060">
    <property type="entry name" value="FN3"/>
    <property type="match status" value="13"/>
</dbReference>
<dbReference type="CDD" id="cd00063">
    <property type="entry name" value="FN3"/>
    <property type="match status" value="14"/>
</dbReference>
<keyword evidence="7" id="KW-1185">Reference proteome</keyword>
<feature type="domain" description="Fibronectin type-III" evidence="5">
    <location>
        <begin position="1123"/>
        <end position="1219"/>
    </location>
</feature>
<name>A0A2J7RS67_9NEOP</name>
<accession>A0A2J7RS67</accession>
<dbReference type="OrthoDB" id="6728074at2759"/>
<dbReference type="InterPro" id="IPR013098">
    <property type="entry name" value="Ig_I-set"/>
</dbReference>
<dbReference type="GO" id="GO:0030154">
    <property type="term" value="P:cell differentiation"/>
    <property type="evidence" value="ECO:0007669"/>
    <property type="project" value="UniProtKB-ARBA"/>
</dbReference>
<dbReference type="InterPro" id="IPR003961">
    <property type="entry name" value="FN3_dom"/>
</dbReference>
<feature type="non-terminal residue" evidence="6">
    <location>
        <position position="1"/>
    </location>
</feature>
<evidence type="ECO:0000313" key="6">
    <source>
        <dbReference type="EMBL" id="PNF43665.1"/>
    </source>
</evidence>
<evidence type="ECO:0000256" key="2">
    <source>
        <dbReference type="ARBA" id="ARBA00023319"/>
    </source>
</evidence>
<feature type="domain" description="Fibronectin type-III" evidence="5">
    <location>
        <begin position="830"/>
        <end position="923"/>
    </location>
</feature>
<feature type="domain" description="Fibronectin type-III" evidence="5">
    <location>
        <begin position="1"/>
        <end position="38"/>
    </location>
</feature>
<feature type="domain" description="Fibronectin type-III" evidence="5">
    <location>
        <begin position="1225"/>
        <end position="1320"/>
    </location>
</feature>
<evidence type="ECO:0008006" key="8">
    <source>
        <dbReference type="Google" id="ProtNLM"/>
    </source>
</evidence>
<feature type="domain" description="Ig-like" evidence="4">
    <location>
        <begin position="438"/>
        <end position="527"/>
    </location>
</feature>
<dbReference type="FunFam" id="2.60.40.10:FF:000003">
    <property type="entry name" value="Titin isoform E"/>
    <property type="match status" value="1"/>
</dbReference>
<dbReference type="SMART" id="SM00409">
    <property type="entry name" value="IG"/>
    <property type="match status" value="7"/>
</dbReference>
<feature type="region of interest" description="Disordered" evidence="3">
    <location>
        <begin position="1500"/>
        <end position="1528"/>
    </location>
</feature>
<dbReference type="InterPro" id="IPR003599">
    <property type="entry name" value="Ig_sub"/>
</dbReference>
<dbReference type="Proteomes" id="UP000235965">
    <property type="component" value="Unassembled WGS sequence"/>
</dbReference>
<dbReference type="SUPFAM" id="SSF48726">
    <property type="entry name" value="Immunoglobulin"/>
    <property type="match status" value="7"/>
</dbReference>
<dbReference type="InterPro" id="IPR036179">
    <property type="entry name" value="Ig-like_dom_sf"/>
</dbReference>
<dbReference type="PRINTS" id="PR00014">
    <property type="entry name" value="FNTYPEIII"/>
</dbReference>
<feature type="region of interest" description="Disordered" evidence="3">
    <location>
        <begin position="329"/>
        <end position="351"/>
    </location>
</feature>
<dbReference type="InterPro" id="IPR036116">
    <property type="entry name" value="FN3_sf"/>
</dbReference>
<dbReference type="InterPro" id="IPR007110">
    <property type="entry name" value="Ig-like_dom"/>
</dbReference>
<dbReference type="FunFam" id="2.60.40.10:FF:000051">
    <property type="entry name" value="Uncharacterized protein, isoform J"/>
    <property type="match status" value="4"/>
</dbReference>
<feature type="compositionally biased region" description="Basic and acidic residues" evidence="3">
    <location>
        <begin position="41"/>
        <end position="52"/>
    </location>
</feature>
<feature type="non-terminal residue" evidence="6">
    <location>
        <position position="2004"/>
    </location>
</feature>
<keyword evidence="2" id="KW-0393">Immunoglobulin domain</keyword>
<feature type="domain" description="Fibronectin type-III" evidence="5">
    <location>
        <begin position="1420"/>
        <end position="1514"/>
    </location>
</feature>
<dbReference type="PROSITE" id="PS50835">
    <property type="entry name" value="IG_LIKE"/>
    <property type="match status" value="5"/>
</dbReference>
<dbReference type="Gene3D" id="2.60.40.10">
    <property type="entry name" value="Immunoglobulins"/>
    <property type="match status" value="21"/>
</dbReference>